<protein>
    <submittedName>
        <fullName evidence="1">Uncharacterized protein</fullName>
    </submittedName>
</protein>
<evidence type="ECO:0000313" key="1">
    <source>
        <dbReference type="EMBL" id="MBX66699.1"/>
    </source>
</evidence>
<reference evidence="1" key="1">
    <citation type="submission" date="2018-02" db="EMBL/GenBank/DDBJ databases">
        <title>Rhizophora mucronata_Transcriptome.</title>
        <authorList>
            <person name="Meera S.P."/>
            <person name="Sreeshan A."/>
            <person name="Augustine A."/>
        </authorList>
    </citation>
    <scope>NUCLEOTIDE SEQUENCE</scope>
    <source>
        <tissue evidence="1">Leaf</tissue>
    </source>
</reference>
<name>A0A2P2QI77_RHIMU</name>
<accession>A0A2P2QI77</accession>
<dbReference type="AlphaFoldDB" id="A0A2P2QI77"/>
<dbReference type="EMBL" id="GGEC01086215">
    <property type="protein sequence ID" value="MBX66699.1"/>
    <property type="molecule type" value="Transcribed_RNA"/>
</dbReference>
<sequence>MKCKNDIMSVYFFMLCIHPLVSSHERIAYKLNSGLCMA</sequence>
<proteinExistence type="predicted"/>
<organism evidence="1">
    <name type="scientific">Rhizophora mucronata</name>
    <name type="common">Asiatic mangrove</name>
    <dbReference type="NCBI Taxonomy" id="61149"/>
    <lineage>
        <taxon>Eukaryota</taxon>
        <taxon>Viridiplantae</taxon>
        <taxon>Streptophyta</taxon>
        <taxon>Embryophyta</taxon>
        <taxon>Tracheophyta</taxon>
        <taxon>Spermatophyta</taxon>
        <taxon>Magnoliopsida</taxon>
        <taxon>eudicotyledons</taxon>
        <taxon>Gunneridae</taxon>
        <taxon>Pentapetalae</taxon>
        <taxon>rosids</taxon>
        <taxon>fabids</taxon>
        <taxon>Malpighiales</taxon>
        <taxon>Rhizophoraceae</taxon>
        <taxon>Rhizophora</taxon>
    </lineage>
</organism>